<keyword evidence="8" id="KW-1185">Reference proteome</keyword>
<dbReference type="InterPro" id="IPR027417">
    <property type="entry name" value="P-loop_NTPase"/>
</dbReference>
<organism evidence="7 8">
    <name type="scientific">Brassica rapa subsp. trilocularis</name>
    <dbReference type="NCBI Taxonomy" id="1813537"/>
    <lineage>
        <taxon>Eukaryota</taxon>
        <taxon>Viridiplantae</taxon>
        <taxon>Streptophyta</taxon>
        <taxon>Embryophyta</taxon>
        <taxon>Tracheophyta</taxon>
        <taxon>Spermatophyta</taxon>
        <taxon>Magnoliopsida</taxon>
        <taxon>eudicotyledons</taxon>
        <taxon>Gunneridae</taxon>
        <taxon>Pentapetalae</taxon>
        <taxon>rosids</taxon>
        <taxon>malvids</taxon>
        <taxon>Brassicales</taxon>
        <taxon>Brassicaceae</taxon>
        <taxon>Brassiceae</taxon>
        <taxon>Brassica</taxon>
    </lineage>
</organism>
<dbReference type="Pfam" id="PF26587">
    <property type="entry name" value="AAA_lid_SMAX1"/>
    <property type="match status" value="1"/>
</dbReference>
<dbReference type="PANTHER" id="PTHR43572:SF49">
    <property type="entry name" value="PROTEIN SMAX1-LIKE 8"/>
    <property type="match status" value="1"/>
</dbReference>
<evidence type="ECO:0000256" key="5">
    <source>
        <dbReference type="PROSITE-ProRule" id="PRU01251"/>
    </source>
</evidence>
<dbReference type="Proteomes" id="UP000823674">
    <property type="component" value="Chromosome A03"/>
</dbReference>
<dbReference type="InterPro" id="IPR036628">
    <property type="entry name" value="Clp_N_dom_sf"/>
</dbReference>
<dbReference type="InterPro" id="IPR003959">
    <property type="entry name" value="ATPase_AAA_core"/>
</dbReference>
<dbReference type="Pfam" id="PF07724">
    <property type="entry name" value="AAA_2"/>
    <property type="match status" value="1"/>
</dbReference>
<comment type="caution">
    <text evidence="7">The sequence shown here is derived from an EMBL/GenBank/DDBJ whole genome shotgun (WGS) entry which is preliminary data.</text>
</comment>
<protein>
    <recommendedName>
        <fullName evidence="6">Clp R domain-containing protein</fullName>
    </recommendedName>
</protein>
<evidence type="ECO:0000256" key="2">
    <source>
        <dbReference type="ARBA" id="ARBA00022737"/>
    </source>
</evidence>
<dbReference type="CDD" id="cd19499">
    <property type="entry name" value="RecA-like_ClpB_Hsp104-like"/>
    <property type="match status" value="1"/>
</dbReference>
<dbReference type="Pfam" id="PF02861">
    <property type="entry name" value="Clp_N"/>
    <property type="match status" value="1"/>
</dbReference>
<evidence type="ECO:0000256" key="1">
    <source>
        <dbReference type="ARBA" id="ARBA00008675"/>
    </source>
</evidence>
<keyword evidence="4" id="KW-0804">Transcription</keyword>
<comment type="similarity">
    <text evidence="1">Belongs to the ClpA/ClpB family.</text>
</comment>
<dbReference type="InterPro" id="IPR058680">
    <property type="entry name" value="NBD_SMAX1-like"/>
</dbReference>
<dbReference type="PROSITE" id="PS51903">
    <property type="entry name" value="CLP_R"/>
    <property type="match status" value="1"/>
</dbReference>
<dbReference type="InterPro" id="IPR051650">
    <property type="entry name" value="SL_signaling_regulator"/>
</dbReference>
<accession>A0ABQ7N1S1</accession>
<dbReference type="Pfam" id="PF23569">
    <property type="entry name" value="NBD_SMAX1"/>
    <property type="match status" value="1"/>
</dbReference>
<keyword evidence="3" id="KW-0805">Transcription regulation</keyword>
<evidence type="ECO:0000313" key="7">
    <source>
        <dbReference type="EMBL" id="KAG5404548.1"/>
    </source>
</evidence>
<reference evidence="7 8" key="1">
    <citation type="submission" date="2021-03" db="EMBL/GenBank/DDBJ databases">
        <authorList>
            <person name="King G.J."/>
            <person name="Bancroft I."/>
            <person name="Baten A."/>
            <person name="Bloomfield J."/>
            <person name="Borpatragohain P."/>
            <person name="He Z."/>
            <person name="Irish N."/>
            <person name="Irwin J."/>
            <person name="Liu K."/>
            <person name="Mauleon R.P."/>
            <person name="Moore J."/>
            <person name="Morris R."/>
            <person name="Ostergaard L."/>
            <person name="Wang B."/>
            <person name="Wells R."/>
        </authorList>
    </citation>
    <scope>NUCLEOTIDE SEQUENCE [LARGE SCALE GENOMIC DNA]</scope>
    <source>
        <strain evidence="7">R-o-18</strain>
        <tissue evidence="7">Leaf</tissue>
    </source>
</reference>
<evidence type="ECO:0000256" key="4">
    <source>
        <dbReference type="ARBA" id="ARBA00023163"/>
    </source>
</evidence>
<feature type="domain" description="Clp R" evidence="6">
    <location>
        <begin position="7"/>
        <end position="180"/>
    </location>
</feature>
<keyword evidence="2 5" id="KW-0677">Repeat</keyword>
<dbReference type="Gene3D" id="3.40.50.300">
    <property type="entry name" value="P-loop containing nucleotide triphosphate hydrolases"/>
    <property type="match status" value="1"/>
</dbReference>
<dbReference type="InterPro" id="IPR058954">
    <property type="entry name" value="AAA_lid_SMAX1"/>
</dbReference>
<dbReference type="EMBL" id="JADBGQ010000003">
    <property type="protein sequence ID" value="KAG5404548.1"/>
    <property type="molecule type" value="Genomic_DNA"/>
</dbReference>
<evidence type="ECO:0000256" key="3">
    <source>
        <dbReference type="ARBA" id="ARBA00023015"/>
    </source>
</evidence>
<dbReference type="SUPFAM" id="SSF81923">
    <property type="entry name" value="Double Clp-N motif"/>
    <property type="match status" value="1"/>
</dbReference>
<dbReference type="Gene3D" id="1.10.1780.10">
    <property type="entry name" value="Clp, N-terminal domain"/>
    <property type="match status" value="1"/>
</dbReference>
<dbReference type="InterPro" id="IPR004176">
    <property type="entry name" value="Clp_R_N"/>
</dbReference>
<proteinExistence type="inferred from homology"/>
<sequence length="926" mass="103487">MPTAVNVAKQCLTTESSYALEEAVNVARRRGHSQTTSLHAVSALLSLPTSVLRDACARVRNSAYSPRLQFKALDLCLSVSLDRIQSGHQQPGSDDPPVSNSLMAAIKRSQAHQRRLPESFRLYQEMSQSSQSSSSLSCVKVELRQLILSILDDPVVSRVFGEAGFRSSELKLSIIRPIPHLFRYSSPRGQQQQPLFLCNVTGNHPEPELNPVRWGFSVSNRNLTGDSSDHRRISDVFTREKARNPLLVGVSAYSVLNDFFKSLENRTDGLMAVNIGSEISDQIKVKFDKTFIDARFRDLGKVAEQGSGPGLVLNYGDLRVFTDGEGNVSAASYIVGKVLELLRRSGRRVWLIGATANNDVYEKMVRKFPNVEKDWDLQLLTITNTLRSCSPHHKSSLMGSFVPFGGFFSTPFDMKLPFSGFNKEITEPVSSISDQTQSTLPPWLQMTTIPDLNQKSDPKVRLLFSSPTFNISHTHQIRFLGLQASSVDYVMLISTCIYIPSVQTKEGLESFCGNNSTSSASASTGSAKSVTTDLNLRMCPVTPGFGLKTRSASSACLDNPRDLNAESFKIIYQRLTNRVSGQDEAARVISCALSQPPKISTRRDVWLNLVGHDNVGKRRMSLVLAEIVYQSEHRFMPVDLGVADHGMSGCDDVMLLRGKTMVDHIFEVMCRNPFCVVFLENIDKADEKLQVSLSKAIETGKFMDSHGREVGIGNTTFVMTSSSVQDYGTVTTYSEEQLLRVKDMQVEIWIETASCLSSEKKRKLGLGETVETGKRLNRTTNGVLDLNLPAQETEETYQNSKLWLVNLKKHDSLIKVPFKPFDFEGLAERIKRILKETFAKCVRSDCLLEIDPKIMERLLAAIYFSDNRKDIIKELMEKVMAKVFLHVKERYEITSGCVVKLVGRDLDVLSEDEMDLFLVKSQQVKK</sequence>
<dbReference type="SUPFAM" id="SSF52540">
    <property type="entry name" value="P-loop containing nucleoside triphosphate hydrolases"/>
    <property type="match status" value="1"/>
</dbReference>
<evidence type="ECO:0000313" key="8">
    <source>
        <dbReference type="Proteomes" id="UP000823674"/>
    </source>
</evidence>
<dbReference type="PANTHER" id="PTHR43572">
    <property type="entry name" value="CHAPERONE PROTEIN CLPD, CHLOROPLASTIC"/>
    <property type="match status" value="1"/>
</dbReference>
<evidence type="ECO:0000259" key="6">
    <source>
        <dbReference type="PROSITE" id="PS51903"/>
    </source>
</evidence>
<gene>
    <name evidence="7" type="primary">A03p023270.1_BraROA</name>
    <name evidence="7" type="ORF">IGI04_010667</name>
</gene>
<name>A0ABQ7N1S1_BRACM</name>